<name>A0AAE3MWH8_9HYPH</name>
<dbReference type="Pfam" id="PF07811">
    <property type="entry name" value="TadE"/>
    <property type="match status" value="1"/>
</dbReference>
<feature type="domain" description="TadE-like" evidence="2">
    <location>
        <begin position="2"/>
        <end position="41"/>
    </location>
</feature>
<comment type="caution">
    <text evidence="3">The sequence shown here is derived from an EMBL/GenBank/DDBJ whole genome shotgun (WGS) entry which is preliminary data.</text>
</comment>
<dbReference type="AlphaFoldDB" id="A0AAE3MWH8"/>
<dbReference type="InterPro" id="IPR012495">
    <property type="entry name" value="TadE-like_dom"/>
</dbReference>
<keyword evidence="1" id="KW-0472">Membrane</keyword>
<keyword evidence="4" id="KW-1185">Reference proteome</keyword>
<evidence type="ECO:0000313" key="3">
    <source>
        <dbReference type="EMBL" id="MCX8995681.1"/>
    </source>
</evidence>
<accession>A0AAE3MWH8</accession>
<keyword evidence="1" id="KW-0812">Transmembrane</keyword>
<proteinExistence type="predicted"/>
<dbReference type="Proteomes" id="UP001208771">
    <property type="component" value="Unassembled WGS sequence"/>
</dbReference>
<gene>
    <name evidence="3" type="ORF">NOF55_01005</name>
</gene>
<evidence type="ECO:0000313" key="4">
    <source>
        <dbReference type="Proteomes" id="UP001208771"/>
    </source>
</evidence>
<evidence type="ECO:0000256" key="1">
    <source>
        <dbReference type="SAM" id="Phobius"/>
    </source>
</evidence>
<dbReference type="EMBL" id="JANFPI010000001">
    <property type="protein sequence ID" value="MCX8995681.1"/>
    <property type="molecule type" value="Genomic_DNA"/>
</dbReference>
<dbReference type="RefSeq" id="WP_306409454.1">
    <property type="nucleotide sequence ID" value="NZ_JANFPI010000001.1"/>
</dbReference>
<organism evidence="3 4">
    <name type="scientific">Ectorhizobium quercum</name>
    <dbReference type="NCBI Taxonomy" id="2965071"/>
    <lineage>
        <taxon>Bacteria</taxon>
        <taxon>Pseudomonadati</taxon>
        <taxon>Pseudomonadota</taxon>
        <taxon>Alphaproteobacteria</taxon>
        <taxon>Hyphomicrobiales</taxon>
        <taxon>Rhizobiaceae</taxon>
        <taxon>Ectorhizobium</taxon>
    </lineage>
</organism>
<feature type="transmembrane region" description="Helical" evidence="1">
    <location>
        <begin position="6"/>
        <end position="29"/>
    </location>
</feature>
<evidence type="ECO:0000259" key="2">
    <source>
        <dbReference type="Pfam" id="PF07811"/>
    </source>
</evidence>
<keyword evidence="1" id="KW-1133">Transmembrane helix</keyword>
<protein>
    <submittedName>
        <fullName evidence="3">Pilus assembly protein</fullName>
    </submittedName>
</protein>
<reference evidence="3" key="1">
    <citation type="submission" date="2022-07" db="EMBL/GenBank/DDBJ databases">
        <title>Ectorhizobium quercum gen.nov., sp. nov.</title>
        <authorList>
            <person name="Ma T."/>
            <person name="Li Y."/>
        </authorList>
    </citation>
    <scope>NUCLEOTIDE SEQUENCE</scope>
    <source>
        <strain evidence="3">BDR2-2</strain>
    </source>
</reference>
<sequence>MGAVEFAMIAPLLLMLYLTAFEVTVGLSVTKRTARAASAIADLTTQVNAVDKATLETMGDVASAIFAPYSTENLAIEITALKIDSTRKALVDWSWAQDGHAAHTTGTEYDLPSDIAVPDSFLVHVRVSIPHQILMFMPSLVPASVKNITISREYFFRQRVDSSVACSDCPTS</sequence>